<feature type="compositionally biased region" description="Basic and acidic residues" evidence="1">
    <location>
        <begin position="8"/>
        <end position="25"/>
    </location>
</feature>
<accession>A0A8H4VSJ1</accession>
<evidence type="ECO:0000313" key="2">
    <source>
        <dbReference type="EMBL" id="KAF4618735.1"/>
    </source>
</evidence>
<feature type="region of interest" description="Disordered" evidence="1">
    <location>
        <begin position="1"/>
        <end position="32"/>
    </location>
</feature>
<organism evidence="2 3">
    <name type="scientific">Agrocybe pediades</name>
    <dbReference type="NCBI Taxonomy" id="84607"/>
    <lineage>
        <taxon>Eukaryota</taxon>
        <taxon>Fungi</taxon>
        <taxon>Dikarya</taxon>
        <taxon>Basidiomycota</taxon>
        <taxon>Agaricomycotina</taxon>
        <taxon>Agaricomycetes</taxon>
        <taxon>Agaricomycetidae</taxon>
        <taxon>Agaricales</taxon>
        <taxon>Agaricineae</taxon>
        <taxon>Strophariaceae</taxon>
        <taxon>Agrocybe</taxon>
    </lineage>
</organism>
<evidence type="ECO:0000256" key="1">
    <source>
        <dbReference type="SAM" id="MobiDB-lite"/>
    </source>
</evidence>
<evidence type="ECO:0000313" key="3">
    <source>
        <dbReference type="Proteomes" id="UP000521872"/>
    </source>
</evidence>
<name>A0A8H4VSJ1_9AGAR</name>
<sequence>MPSPSHLAFHDDDHTVPDSELDHPSKGNISSRPCESLVSTLFDCPDSVSEERKAFRNALRTKITHAAHVSNVGLRQSTTGPESTLGTLLQANAPNAFLYPILDFKVQHISLEYPPFRLLSSVGASVAGVVGPPVGLATKAAKRTMRNQAHIELALPNICLPLFISTNFATSMATSTAATRESRSLLGRMATCSADGVASAGGETASRRGWEKTVLLASAASSWGRPSAVELAEQ</sequence>
<dbReference type="Proteomes" id="UP000521872">
    <property type="component" value="Unassembled WGS sequence"/>
</dbReference>
<keyword evidence="3" id="KW-1185">Reference proteome</keyword>
<protein>
    <submittedName>
        <fullName evidence="2">Uncharacterized protein</fullName>
    </submittedName>
</protein>
<dbReference type="EMBL" id="JAACJL010000017">
    <property type="protein sequence ID" value="KAF4618735.1"/>
    <property type="molecule type" value="Genomic_DNA"/>
</dbReference>
<reference evidence="2 3" key="1">
    <citation type="submission" date="2019-12" db="EMBL/GenBank/DDBJ databases">
        <authorList>
            <person name="Floudas D."/>
            <person name="Bentzer J."/>
            <person name="Ahren D."/>
            <person name="Johansson T."/>
            <person name="Persson P."/>
            <person name="Tunlid A."/>
        </authorList>
    </citation>
    <scope>NUCLEOTIDE SEQUENCE [LARGE SCALE GENOMIC DNA]</scope>
    <source>
        <strain evidence="2 3">CBS 102.39</strain>
    </source>
</reference>
<dbReference type="AlphaFoldDB" id="A0A8H4VSJ1"/>
<gene>
    <name evidence="2" type="ORF">D9613_009895</name>
</gene>
<proteinExistence type="predicted"/>
<comment type="caution">
    <text evidence="2">The sequence shown here is derived from an EMBL/GenBank/DDBJ whole genome shotgun (WGS) entry which is preliminary data.</text>
</comment>